<protein>
    <submittedName>
        <fullName evidence="2">Uncharacterized protein</fullName>
    </submittedName>
</protein>
<feature type="transmembrane region" description="Helical" evidence="1">
    <location>
        <begin position="6"/>
        <end position="24"/>
    </location>
</feature>
<keyword evidence="1" id="KW-0812">Transmembrane</keyword>
<name>A0A0B7IRU5_9FLAO</name>
<proteinExistence type="predicted"/>
<evidence type="ECO:0000313" key="2">
    <source>
        <dbReference type="EMBL" id="CEN52732.1"/>
    </source>
</evidence>
<organism evidence="2 3">
    <name type="scientific">Capnocytophaga canis</name>
    <dbReference type="NCBI Taxonomy" id="1848903"/>
    <lineage>
        <taxon>Bacteria</taxon>
        <taxon>Pseudomonadati</taxon>
        <taxon>Bacteroidota</taxon>
        <taxon>Flavobacteriia</taxon>
        <taxon>Flavobacteriales</taxon>
        <taxon>Flavobacteriaceae</taxon>
        <taxon>Capnocytophaga</taxon>
    </lineage>
</organism>
<evidence type="ECO:0000313" key="3">
    <source>
        <dbReference type="Proteomes" id="UP000038200"/>
    </source>
</evidence>
<dbReference type="Proteomes" id="UP000038200">
    <property type="component" value="Unassembled WGS sequence"/>
</dbReference>
<dbReference type="RefSeq" id="WP_156127609.1">
    <property type="nucleotide sequence ID" value="NZ_CDOL01000212.1"/>
</dbReference>
<dbReference type="EMBL" id="CDOL01000212">
    <property type="protein sequence ID" value="CEN52732.1"/>
    <property type="molecule type" value="Genomic_DNA"/>
</dbReference>
<feature type="transmembrane region" description="Helical" evidence="1">
    <location>
        <begin position="36"/>
        <end position="57"/>
    </location>
</feature>
<keyword evidence="1" id="KW-1133">Transmembrane helix</keyword>
<sequence length="104" mass="11887">MWFNWLSLGIFIIIVIRLMLIMTGNMTAQDKVSKSISWLVGIVLLFVSWNIVTKGIFPNHKVQSEFKVRGIGHEDNSSVKHPQNGARRSDADSVYIRIDMGKKR</sequence>
<dbReference type="AlphaFoldDB" id="A0A0B7IRU5"/>
<accession>A0A0B7IRU5</accession>
<keyword evidence="1" id="KW-0472">Membrane</keyword>
<evidence type="ECO:0000256" key="1">
    <source>
        <dbReference type="SAM" id="Phobius"/>
    </source>
</evidence>
<gene>
    <name evidence="2" type="ORF">CCAND93_290005</name>
</gene>
<reference evidence="2 3" key="1">
    <citation type="submission" date="2015-01" db="EMBL/GenBank/DDBJ databases">
        <authorList>
            <person name="Xiang T."/>
            <person name="Song Y."/>
            <person name="Huang L."/>
            <person name="Wang B."/>
            <person name="Wu P."/>
        </authorList>
    </citation>
    <scope>NUCLEOTIDE SEQUENCE [LARGE SCALE GENOMIC DNA]</scope>
    <source>
        <strain evidence="2 3">CcD93</strain>
    </source>
</reference>